<proteinExistence type="predicted"/>
<reference evidence="1 2" key="1">
    <citation type="journal article" date="2006" name="Science">
        <title>Phytophthora genome sequences uncover evolutionary origins and mechanisms of pathogenesis.</title>
        <authorList>
            <person name="Tyler B.M."/>
            <person name="Tripathy S."/>
            <person name="Zhang X."/>
            <person name="Dehal P."/>
            <person name="Jiang R.H."/>
            <person name="Aerts A."/>
            <person name="Arredondo F.D."/>
            <person name="Baxter L."/>
            <person name="Bensasson D."/>
            <person name="Beynon J.L."/>
            <person name="Chapman J."/>
            <person name="Damasceno C.M."/>
            <person name="Dorrance A.E."/>
            <person name="Dou D."/>
            <person name="Dickerman A.W."/>
            <person name="Dubchak I.L."/>
            <person name="Garbelotto M."/>
            <person name="Gijzen M."/>
            <person name="Gordon S.G."/>
            <person name="Govers F."/>
            <person name="Grunwald N.J."/>
            <person name="Huang W."/>
            <person name="Ivors K.L."/>
            <person name="Jones R.W."/>
            <person name="Kamoun S."/>
            <person name="Krampis K."/>
            <person name="Lamour K.H."/>
            <person name="Lee M.K."/>
            <person name="McDonald W.H."/>
            <person name="Medina M."/>
            <person name="Meijer H.J."/>
            <person name="Nordberg E.K."/>
            <person name="Maclean D.J."/>
            <person name="Ospina-Giraldo M.D."/>
            <person name="Morris P.F."/>
            <person name="Phuntumart V."/>
            <person name="Putnam N.H."/>
            <person name="Rash S."/>
            <person name="Rose J.K."/>
            <person name="Sakihama Y."/>
            <person name="Salamov A.A."/>
            <person name="Savidor A."/>
            <person name="Scheuring C.F."/>
            <person name="Smith B.M."/>
            <person name="Sobral B.W."/>
            <person name="Terry A."/>
            <person name="Torto-Alalibo T.A."/>
            <person name="Win J."/>
            <person name="Xu Z."/>
            <person name="Zhang H."/>
            <person name="Grigoriev I.V."/>
            <person name="Rokhsar D.S."/>
            <person name="Boore J.L."/>
        </authorList>
    </citation>
    <scope>NUCLEOTIDE SEQUENCE [LARGE SCALE GENOMIC DNA]</scope>
    <source>
        <strain evidence="1 2">P6497</strain>
    </source>
</reference>
<dbReference type="Proteomes" id="UP000002640">
    <property type="component" value="Unassembled WGS sequence"/>
</dbReference>
<gene>
    <name evidence="1" type="ORF">PHYSODRAFT_331094</name>
</gene>
<keyword evidence="2" id="KW-1185">Reference proteome</keyword>
<sequence length="149" mass="16188">MDRKPQAREILDVLEKRLLKTPFDKRDPSTFRALVQMSSAARDSVGMGLYFDLTLRVETTNEQFDGLKAAVEGILELSDVVCLDGKGRRVLYGGANKLEVKKVREGVMGVAEGVGVQLDDLGSKASTSTVHVGEFEISVRGAFRDAVAA</sequence>
<dbReference type="InParanoid" id="G4ZG10"/>
<dbReference type="GeneID" id="20646224"/>
<accession>G4ZG10</accession>
<name>G4ZG10_PHYSP</name>
<evidence type="ECO:0000313" key="1">
    <source>
        <dbReference type="EMBL" id="EGZ17077.1"/>
    </source>
</evidence>
<dbReference type="KEGG" id="psoj:PHYSODRAFT_331094"/>
<evidence type="ECO:0000313" key="2">
    <source>
        <dbReference type="Proteomes" id="UP000002640"/>
    </source>
</evidence>
<protein>
    <submittedName>
        <fullName evidence="1">Uncharacterized protein</fullName>
    </submittedName>
</protein>
<dbReference type="AlphaFoldDB" id="G4ZG10"/>
<dbReference type="RefSeq" id="XP_009526135.1">
    <property type="nucleotide sequence ID" value="XM_009527840.1"/>
</dbReference>
<organism evidence="1 2">
    <name type="scientific">Phytophthora sojae (strain P6497)</name>
    <name type="common">Soybean stem and root rot agent</name>
    <name type="synonym">Phytophthora megasperma f. sp. glycines</name>
    <dbReference type="NCBI Taxonomy" id="1094619"/>
    <lineage>
        <taxon>Eukaryota</taxon>
        <taxon>Sar</taxon>
        <taxon>Stramenopiles</taxon>
        <taxon>Oomycota</taxon>
        <taxon>Peronosporomycetes</taxon>
        <taxon>Peronosporales</taxon>
        <taxon>Peronosporaceae</taxon>
        <taxon>Phytophthora</taxon>
    </lineage>
</organism>
<dbReference type="EMBL" id="JH159154">
    <property type="protein sequence ID" value="EGZ17077.1"/>
    <property type="molecule type" value="Genomic_DNA"/>
</dbReference>